<reference evidence="10" key="1">
    <citation type="submission" date="2016-10" db="EMBL/GenBank/DDBJ databases">
        <authorList>
            <person name="Varghese N."/>
            <person name="Submissions S."/>
        </authorList>
    </citation>
    <scope>NUCLEOTIDE SEQUENCE [LARGE SCALE GENOMIC DNA]</scope>
    <source>
        <strain evidence="10">DSM 21424</strain>
    </source>
</reference>
<dbReference type="PIRSF" id="PIRSF002889">
    <property type="entry name" value="Rod_FlgB"/>
    <property type="match status" value="1"/>
</dbReference>
<evidence type="ECO:0000256" key="7">
    <source>
        <dbReference type="PIRNR" id="PIRNR002889"/>
    </source>
</evidence>
<gene>
    <name evidence="9" type="ORF">SAMN04488567_0178</name>
</gene>
<dbReference type="OrthoDB" id="9788334at2"/>
<name>A0A1G7KDH2_9RHOB</name>
<evidence type="ECO:0000313" key="10">
    <source>
        <dbReference type="Proteomes" id="UP000198922"/>
    </source>
</evidence>
<comment type="subcellular location">
    <subcellularLocation>
        <location evidence="1 7">Bacterial flagellum basal body</location>
    </subcellularLocation>
</comment>
<dbReference type="AlphaFoldDB" id="A0A1G7KDH2"/>
<keyword evidence="10" id="KW-1185">Reference proteome</keyword>
<evidence type="ECO:0000256" key="3">
    <source>
        <dbReference type="ARBA" id="ARBA00014376"/>
    </source>
</evidence>
<dbReference type="EMBL" id="FNAT01000011">
    <property type="protein sequence ID" value="SDF35205.1"/>
    <property type="molecule type" value="Genomic_DNA"/>
</dbReference>
<organism evidence="9 10">
    <name type="scientific">Limimaricola pyoseonensis</name>
    <dbReference type="NCBI Taxonomy" id="521013"/>
    <lineage>
        <taxon>Bacteria</taxon>
        <taxon>Pseudomonadati</taxon>
        <taxon>Pseudomonadota</taxon>
        <taxon>Alphaproteobacteria</taxon>
        <taxon>Rhodobacterales</taxon>
        <taxon>Paracoccaceae</taxon>
        <taxon>Limimaricola</taxon>
    </lineage>
</organism>
<feature type="domain" description="Flagellar basal body rod protein N-terminal" evidence="8">
    <location>
        <begin position="11"/>
        <end position="38"/>
    </location>
</feature>
<evidence type="ECO:0000259" key="8">
    <source>
        <dbReference type="Pfam" id="PF00460"/>
    </source>
</evidence>
<dbReference type="InterPro" id="IPR001444">
    <property type="entry name" value="Flag_bb_rod_N"/>
</dbReference>
<dbReference type="GO" id="GO:0030694">
    <property type="term" value="C:bacterial-type flagellum basal body, rod"/>
    <property type="evidence" value="ECO:0007669"/>
    <property type="project" value="InterPro"/>
</dbReference>
<dbReference type="Proteomes" id="UP000198922">
    <property type="component" value="Unassembled WGS sequence"/>
</dbReference>
<keyword evidence="9" id="KW-0282">Flagellum</keyword>
<keyword evidence="9" id="KW-0966">Cell projection</keyword>
<evidence type="ECO:0000313" key="9">
    <source>
        <dbReference type="EMBL" id="SDF35205.1"/>
    </source>
</evidence>
<proteinExistence type="inferred from homology"/>
<evidence type="ECO:0000256" key="6">
    <source>
        <dbReference type="ARBA" id="ARBA00026072"/>
    </source>
</evidence>
<dbReference type="Pfam" id="PF00460">
    <property type="entry name" value="Flg_bb_rod"/>
    <property type="match status" value="1"/>
</dbReference>
<comment type="similarity">
    <text evidence="2 7">Belongs to the flagella basal body rod proteins family.</text>
</comment>
<evidence type="ECO:0000256" key="1">
    <source>
        <dbReference type="ARBA" id="ARBA00004117"/>
    </source>
</evidence>
<protein>
    <recommendedName>
        <fullName evidence="3 7">Flagellar basal body rod protein FlgB</fullName>
    </recommendedName>
</protein>
<comment type="function">
    <text evidence="5 7">Structural component of flagellum, the bacterial motility apparatus. Part of the rod structure of flagellar basal body.</text>
</comment>
<dbReference type="PROSITE" id="PS00588">
    <property type="entry name" value="FLAGELLA_BB_ROD"/>
    <property type="match status" value="1"/>
</dbReference>
<comment type="subunit">
    <text evidence="6">The basal body constitutes a major portion of the flagellar organelle and consists of a number of rings mounted on a central rod. In Gram-negative bacteria, at least four rings, L, P, S and M are present, whereas Gram-positive bacteria lack the L and P rings. The rod consists of about 26 subunits of FlgG in the distal portion, and FlgB, FlgC and FlgF build up the proximal portion of the rod with about 6 subunits each. Rod assembly occurs by export via the flagellum-specific pathway of its constituent proteins and by their incorporation into the rod structure in the probable order of FlgB, FlgC, FlgF and FlgG. Another protein, FliE, also assembles onto the stable rod structure.</text>
</comment>
<dbReference type="GO" id="GO:0071973">
    <property type="term" value="P:bacterial-type flagellum-dependent cell motility"/>
    <property type="evidence" value="ECO:0007669"/>
    <property type="project" value="InterPro"/>
</dbReference>
<accession>A0A1G7KDH2</accession>
<evidence type="ECO:0000256" key="4">
    <source>
        <dbReference type="ARBA" id="ARBA00023143"/>
    </source>
</evidence>
<dbReference type="InterPro" id="IPR006300">
    <property type="entry name" value="FlgB"/>
</dbReference>
<evidence type="ECO:0000256" key="5">
    <source>
        <dbReference type="ARBA" id="ARBA00024934"/>
    </source>
</evidence>
<evidence type="ECO:0000256" key="2">
    <source>
        <dbReference type="ARBA" id="ARBA00009677"/>
    </source>
</evidence>
<keyword evidence="4 7" id="KW-0975">Bacterial flagellum</keyword>
<dbReference type="RefSeq" id="WP_090114907.1">
    <property type="nucleotide sequence ID" value="NZ_FNAT01000011.1"/>
</dbReference>
<dbReference type="InterPro" id="IPR019776">
    <property type="entry name" value="Flagellar_basal_body_rod_CS"/>
</dbReference>
<sequence>MLDGLSFFKLASQRLSWLSARQKVVSENIANADTPAYKARDVTPFDAMVKGTRTGLATTASGHIGGGAMGGTLSVRPDETGWETSLDGNTVVLEQQTVKASEISEQYKLATQLYRKGHELLALSATGLR</sequence>
<keyword evidence="9" id="KW-0969">Cilium</keyword>
<dbReference type="STRING" id="521013.SAMN04488567_0178"/>